<reference evidence="1" key="1">
    <citation type="submission" date="2015-12" db="EMBL/GenBank/DDBJ databases">
        <title>Gene expression during late stages of embryo sac development: a critical building block for successful pollen-pistil interactions.</title>
        <authorList>
            <person name="Liu Y."/>
            <person name="Joly V."/>
            <person name="Sabar M."/>
            <person name="Matton D.P."/>
        </authorList>
    </citation>
    <scope>NUCLEOTIDE SEQUENCE</scope>
</reference>
<sequence length="72" mass="8185">MLLSQSLLGNSELECSLVQLQRFIAFASSSLCDSTRNCYLRDLSLCVYGIIDSLRVIRNSPRLLEYILFPKP</sequence>
<dbReference type="EMBL" id="GEDG01030006">
    <property type="protein sequence ID" value="JAP12181.1"/>
    <property type="molecule type" value="Transcribed_RNA"/>
</dbReference>
<proteinExistence type="predicted"/>
<organism evidence="1">
    <name type="scientific">Solanum chacoense</name>
    <name type="common">Chaco potato</name>
    <dbReference type="NCBI Taxonomy" id="4108"/>
    <lineage>
        <taxon>Eukaryota</taxon>
        <taxon>Viridiplantae</taxon>
        <taxon>Streptophyta</taxon>
        <taxon>Embryophyta</taxon>
        <taxon>Tracheophyta</taxon>
        <taxon>Spermatophyta</taxon>
        <taxon>Magnoliopsida</taxon>
        <taxon>eudicotyledons</taxon>
        <taxon>Gunneridae</taxon>
        <taxon>Pentapetalae</taxon>
        <taxon>asterids</taxon>
        <taxon>lamiids</taxon>
        <taxon>Solanales</taxon>
        <taxon>Solanaceae</taxon>
        <taxon>Solanoideae</taxon>
        <taxon>Solaneae</taxon>
        <taxon>Solanum</taxon>
    </lineage>
</organism>
<accession>A0A0V0GVQ4</accession>
<protein>
    <submittedName>
        <fullName evidence="1">Putative ovule protein</fullName>
    </submittedName>
</protein>
<name>A0A0V0GVQ4_SOLCH</name>
<dbReference type="AlphaFoldDB" id="A0A0V0GVQ4"/>
<evidence type="ECO:0000313" key="1">
    <source>
        <dbReference type="EMBL" id="JAP12181.1"/>
    </source>
</evidence>